<protein>
    <submittedName>
        <fullName evidence="2">Uncharacterized protein</fullName>
    </submittedName>
</protein>
<organism evidence="2 3">
    <name type="scientific">Protopolystoma xenopodis</name>
    <dbReference type="NCBI Taxonomy" id="117903"/>
    <lineage>
        <taxon>Eukaryota</taxon>
        <taxon>Metazoa</taxon>
        <taxon>Spiralia</taxon>
        <taxon>Lophotrochozoa</taxon>
        <taxon>Platyhelminthes</taxon>
        <taxon>Monogenea</taxon>
        <taxon>Polyopisthocotylea</taxon>
        <taxon>Polystomatidea</taxon>
        <taxon>Polystomatidae</taxon>
        <taxon>Protopolystoma</taxon>
    </lineage>
</organism>
<evidence type="ECO:0000256" key="1">
    <source>
        <dbReference type="SAM" id="Phobius"/>
    </source>
</evidence>
<dbReference type="OrthoDB" id="6129421at2759"/>
<keyword evidence="1" id="KW-0472">Membrane</keyword>
<reference evidence="2" key="1">
    <citation type="submission" date="2018-11" db="EMBL/GenBank/DDBJ databases">
        <authorList>
            <consortium name="Pathogen Informatics"/>
        </authorList>
    </citation>
    <scope>NUCLEOTIDE SEQUENCE</scope>
</reference>
<keyword evidence="3" id="KW-1185">Reference proteome</keyword>
<keyword evidence="1" id="KW-0812">Transmembrane</keyword>
<accession>A0A448WRF2</accession>
<name>A0A448WRF2_9PLAT</name>
<gene>
    <name evidence="2" type="ORF">PXEA_LOCUS11811</name>
</gene>
<proteinExistence type="predicted"/>
<dbReference type="EMBL" id="CAAALY010036726">
    <property type="protein sequence ID" value="VEL18371.1"/>
    <property type="molecule type" value="Genomic_DNA"/>
</dbReference>
<comment type="caution">
    <text evidence="2">The sequence shown here is derived from an EMBL/GenBank/DDBJ whole genome shotgun (WGS) entry which is preliminary data.</text>
</comment>
<keyword evidence="1" id="KW-1133">Transmembrane helix</keyword>
<evidence type="ECO:0000313" key="3">
    <source>
        <dbReference type="Proteomes" id="UP000784294"/>
    </source>
</evidence>
<dbReference type="Proteomes" id="UP000784294">
    <property type="component" value="Unassembled WGS sequence"/>
</dbReference>
<sequence>MTPATELNQSYPRVTLLSGSRFDCSQSSLNPPSLIHEPEAYHRLMEQKLVHEQLLQLQQHGSSSFVSDDGRLYDHPSTGKGLILPELLAPSRAGSASAVVYPAYPTLSPLLRIGIVQDIFCSPIDPLMHSVMGRDGVLGGLPCEKDDEANEENQTPRERRIARIVMVVAFFLFMMCFLLVAVNLMMSDHIDQAGVYPL</sequence>
<evidence type="ECO:0000313" key="2">
    <source>
        <dbReference type="EMBL" id="VEL18371.1"/>
    </source>
</evidence>
<feature type="transmembrane region" description="Helical" evidence="1">
    <location>
        <begin position="164"/>
        <end position="186"/>
    </location>
</feature>
<dbReference type="AlphaFoldDB" id="A0A448WRF2"/>